<dbReference type="RefSeq" id="WP_257490241.1">
    <property type="nucleotide sequence ID" value="NZ_JANJZL010000002.1"/>
</dbReference>
<comment type="function">
    <text evidence="2">Ferredoxins are iron-sulfur proteins that transfer electrons in a wide variety of metabolic reactions.</text>
</comment>
<dbReference type="InterPro" id="IPR029039">
    <property type="entry name" value="Flavoprotein-like_sf"/>
</dbReference>
<comment type="cofactor">
    <cofactor evidence="1">
        <name>[4Fe-4S] cluster</name>
        <dbReference type="ChEBI" id="CHEBI:49883"/>
    </cofactor>
</comment>
<evidence type="ECO:0000313" key="9">
    <source>
        <dbReference type="EMBL" id="MCR2043297.1"/>
    </source>
</evidence>
<keyword evidence="5" id="KW-0408">Iron</keyword>
<keyword evidence="4" id="KW-0479">Metal-binding</keyword>
<dbReference type="GO" id="GO:0051539">
    <property type="term" value="F:4 iron, 4 sulfur cluster binding"/>
    <property type="evidence" value="ECO:0007669"/>
    <property type="project" value="UniProtKB-KW"/>
</dbReference>
<dbReference type="InterPro" id="IPR026816">
    <property type="entry name" value="Flavodoxin_dom"/>
</dbReference>
<dbReference type="InterPro" id="IPR047964">
    <property type="entry name" value="EFR1-like"/>
</dbReference>
<keyword evidence="3" id="KW-0004">4Fe-4S</keyword>
<dbReference type="PANTHER" id="PTHR24960:SF79">
    <property type="entry name" value="PHOTOSYSTEM I IRON-SULFUR CENTER"/>
    <property type="match status" value="1"/>
</dbReference>
<feature type="domain" description="Flavodoxin-like" evidence="7">
    <location>
        <begin position="3"/>
        <end position="143"/>
    </location>
</feature>
<dbReference type="PROSITE" id="PS00198">
    <property type="entry name" value="4FE4S_FER_1"/>
    <property type="match status" value="2"/>
</dbReference>
<protein>
    <submittedName>
        <fullName evidence="9">EFR1 family ferrodoxin</fullName>
    </submittedName>
</protein>
<keyword evidence="10" id="KW-1185">Reference proteome</keyword>
<evidence type="ECO:0000259" key="7">
    <source>
        <dbReference type="PROSITE" id="PS50902"/>
    </source>
</evidence>
<evidence type="ECO:0000256" key="1">
    <source>
        <dbReference type="ARBA" id="ARBA00001966"/>
    </source>
</evidence>
<dbReference type="AlphaFoldDB" id="A0A9X2ME45"/>
<accession>A0A9X2ME45</accession>
<dbReference type="Pfam" id="PF13187">
    <property type="entry name" value="Fer4_9"/>
    <property type="match status" value="1"/>
</dbReference>
<dbReference type="InterPro" id="IPR008254">
    <property type="entry name" value="Flavodoxin/NO_synth"/>
</dbReference>
<reference evidence="9" key="1">
    <citation type="submission" date="2022-07" db="EMBL/GenBank/DDBJ databases">
        <title>Enhanced cultured diversity of the mouse gut microbiota enables custom-made synthetic communities.</title>
        <authorList>
            <person name="Afrizal A."/>
        </authorList>
    </citation>
    <scope>NUCLEOTIDE SEQUENCE</scope>
    <source>
        <strain evidence="9">DSM 29482</strain>
    </source>
</reference>
<dbReference type="Gene3D" id="3.40.50.360">
    <property type="match status" value="1"/>
</dbReference>
<dbReference type="EMBL" id="JANJZL010000002">
    <property type="protein sequence ID" value="MCR2043297.1"/>
    <property type="molecule type" value="Genomic_DNA"/>
</dbReference>
<dbReference type="GO" id="GO:0010181">
    <property type="term" value="F:FMN binding"/>
    <property type="evidence" value="ECO:0007669"/>
    <property type="project" value="InterPro"/>
</dbReference>
<name>A0A9X2ME45_9FIRM</name>
<dbReference type="Proteomes" id="UP001142078">
    <property type="component" value="Unassembled WGS sequence"/>
</dbReference>
<dbReference type="SUPFAM" id="SSF52218">
    <property type="entry name" value="Flavoproteins"/>
    <property type="match status" value="1"/>
</dbReference>
<gene>
    <name evidence="9" type="ORF">NSA23_04110</name>
</gene>
<dbReference type="SUPFAM" id="SSF54862">
    <property type="entry name" value="4Fe-4S ferredoxins"/>
    <property type="match status" value="1"/>
</dbReference>
<organism evidence="9 10">
    <name type="scientific">Anaerosalibacter massiliensis</name>
    <dbReference type="NCBI Taxonomy" id="1347392"/>
    <lineage>
        <taxon>Bacteria</taxon>
        <taxon>Bacillati</taxon>
        <taxon>Bacillota</taxon>
        <taxon>Tissierellia</taxon>
        <taxon>Tissierellales</taxon>
        <taxon>Sporanaerobacteraceae</taxon>
        <taxon>Anaerosalibacter</taxon>
    </lineage>
</organism>
<dbReference type="PROSITE" id="PS51379">
    <property type="entry name" value="4FE4S_FER_2"/>
    <property type="match status" value="2"/>
</dbReference>
<dbReference type="Pfam" id="PF12724">
    <property type="entry name" value="Flavodoxin_5"/>
    <property type="match status" value="1"/>
</dbReference>
<dbReference type="PROSITE" id="PS50902">
    <property type="entry name" value="FLAVODOXIN_LIKE"/>
    <property type="match status" value="1"/>
</dbReference>
<dbReference type="PANTHER" id="PTHR24960">
    <property type="entry name" value="PHOTOSYSTEM I IRON-SULFUR CENTER-RELATED"/>
    <property type="match status" value="1"/>
</dbReference>
<evidence type="ECO:0000256" key="6">
    <source>
        <dbReference type="ARBA" id="ARBA00023014"/>
    </source>
</evidence>
<dbReference type="Gene3D" id="3.30.70.20">
    <property type="match status" value="1"/>
</dbReference>
<keyword evidence="6" id="KW-0411">Iron-sulfur</keyword>
<evidence type="ECO:0000256" key="3">
    <source>
        <dbReference type="ARBA" id="ARBA00022485"/>
    </source>
</evidence>
<dbReference type="InterPro" id="IPR050157">
    <property type="entry name" value="PSI_iron-sulfur_center"/>
</dbReference>
<dbReference type="NCBIfam" id="NF038196">
    <property type="entry name" value="ferrodoxin_EFR1"/>
    <property type="match status" value="1"/>
</dbReference>
<evidence type="ECO:0000256" key="2">
    <source>
        <dbReference type="ARBA" id="ARBA00003532"/>
    </source>
</evidence>
<dbReference type="InterPro" id="IPR017900">
    <property type="entry name" value="4Fe4S_Fe_S_CS"/>
</dbReference>
<dbReference type="InterPro" id="IPR017896">
    <property type="entry name" value="4Fe4S_Fe-S-bd"/>
</dbReference>
<comment type="caution">
    <text evidence="9">The sequence shown here is derived from an EMBL/GenBank/DDBJ whole genome shotgun (WGS) entry which is preliminary data.</text>
</comment>
<evidence type="ECO:0000259" key="8">
    <source>
        <dbReference type="PROSITE" id="PS51379"/>
    </source>
</evidence>
<feature type="domain" description="4Fe-4S ferredoxin-type" evidence="8">
    <location>
        <begin position="217"/>
        <end position="238"/>
    </location>
</feature>
<evidence type="ECO:0000256" key="4">
    <source>
        <dbReference type="ARBA" id="ARBA00022723"/>
    </source>
</evidence>
<dbReference type="GO" id="GO:0016651">
    <property type="term" value="F:oxidoreductase activity, acting on NAD(P)H"/>
    <property type="evidence" value="ECO:0007669"/>
    <property type="project" value="UniProtKB-ARBA"/>
</dbReference>
<evidence type="ECO:0000313" key="10">
    <source>
        <dbReference type="Proteomes" id="UP001142078"/>
    </source>
</evidence>
<dbReference type="GO" id="GO:0046872">
    <property type="term" value="F:metal ion binding"/>
    <property type="evidence" value="ECO:0007669"/>
    <property type="project" value="UniProtKB-KW"/>
</dbReference>
<evidence type="ECO:0000256" key="5">
    <source>
        <dbReference type="ARBA" id="ARBA00023004"/>
    </source>
</evidence>
<proteinExistence type="predicted"/>
<feature type="domain" description="4Fe-4S ferredoxin-type" evidence="8">
    <location>
        <begin position="182"/>
        <end position="210"/>
    </location>
</feature>
<sequence>MKTCIYYFTGTGNSYFVAKKLARNIGGAELIPITKLAEKEEVNCSYDNVGVAFPLYYGGLPEIVLKFIKKVNIKRDSYTFAICTRGASSGQAMAQIDKIFKKKGNRLNGSFYITMPDNYVKVFQMKSGEETKEIIRDANRDILEMSKAVSKRKDVRRSFSFYGFIMKPFYRNFIKKVGHSDKNFEVNENCISCKICERICPVGNINLIDGKPSWSGNCQQCMACIQLCPNEAIQIGEKTKNKGRYKNPYVTIEELEEMGE</sequence>